<gene>
    <name evidence="2" type="ORF">NW762_011310</name>
</gene>
<evidence type="ECO:0000313" key="2">
    <source>
        <dbReference type="EMBL" id="KAJ4252009.1"/>
    </source>
</evidence>
<organism evidence="2 3">
    <name type="scientific">Fusarium torreyae</name>
    <dbReference type="NCBI Taxonomy" id="1237075"/>
    <lineage>
        <taxon>Eukaryota</taxon>
        <taxon>Fungi</taxon>
        <taxon>Dikarya</taxon>
        <taxon>Ascomycota</taxon>
        <taxon>Pezizomycotina</taxon>
        <taxon>Sordariomycetes</taxon>
        <taxon>Hypocreomycetidae</taxon>
        <taxon>Hypocreales</taxon>
        <taxon>Nectriaceae</taxon>
        <taxon>Fusarium</taxon>
    </lineage>
</organism>
<feature type="compositionally biased region" description="Basic and acidic residues" evidence="1">
    <location>
        <begin position="56"/>
        <end position="74"/>
    </location>
</feature>
<reference evidence="2" key="1">
    <citation type="submission" date="2022-09" db="EMBL/GenBank/DDBJ databases">
        <title>Fusarium specimens isolated from Avocado Roots.</title>
        <authorList>
            <person name="Stajich J."/>
            <person name="Roper C."/>
            <person name="Heimlech-Rivalta G."/>
        </authorList>
    </citation>
    <scope>NUCLEOTIDE SEQUENCE</scope>
    <source>
        <strain evidence="2">CF00136</strain>
    </source>
</reference>
<feature type="region of interest" description="Disordered" evidence="1">
    <location>
        <begin position="56"/>
        <end position="80"/>
    </location>
</feature>
<keyword evidence="3" id="KW-1185">Reference proteome</keyword>
<accession>A0A9W8RQ67</accession>
<sequence>MWNVCACGRKWGQTMTYDPCEEVTLSRHGQCSKGVQVRDVTQSAECGLCRKAREEKEREEREKEDPGKHVHFDDNVDEIP</sequence>
<protein>
    <submittedName>
        <fullName evidence="2">Uncharacterized protein</fullName>
    </submittedName>
</protein>
<proteinExistence type="predicted"/>
<dbReference type="EMBL" id="JAOQAZ010000027">
    <property type="protein sequence ID" value="KAJ4252009.1"/>
    <property type="molecule type" value="Genomic_DNA"/>
</dbReference>
<evidence type="ECO:0000313" key="3">
    <source>
        <dbReference type="Proteomes" id="UP001152049"/>
    </source>
</evidence>
<name>A0A9W8RQ67_9HYPO</name>
<dbReference type="Proteomes" id="UP001152049">
    <property type="component" value="Unassembled WGS sequence"/>
</dbReference>
<evidence type="ECO:0000256" key="1">
    <source>
        <dbReference type="SAM" id="MobiDB-lite"/>
    </source>
</evidence>
<comment type="caution">
    <text evidence="2">The sequence shown here is derived from an EMBL/GenBank/DDBJ whole genome shotgun (WGS) entry which is preliminary data.</text>
</comment>
<dbReference type="AlphaFoldDB" id="A0A9W8RQ67"/>